<name>A0AB73Q0X9_PSESS</name>
<accession>A0AB73Q0X9</accession>
<dbReference type="EMBL" id="NIAY01000156">
    <property type="protein sequence ID" value="PAB26122.1"/>
    <property type="molecule type" value="Genomic_DNA"/>
</dbReference>
<feature type="non-terminal residue" evidence="1">
    <location>
        <position position="77"/>
    </location>
</feature>
<reference evidence="1 2" key="1">
    <citation type="submission" date="2017-05" db="EMBL/GenBank/DDBJ databases">
        <title>Comparative genomic of Pseudomonas savastanoi pathovars.</title>
        <authorList>
            <person name="Pintado A."/>
            <person name="Moreno-Perez A."/>
            <person name="Caballo-Ponce E."/>
            <person name="Murillo J."/>
            <person name="Bardaji L."/>
            <person name="Cerboneschi M."/>
            <person name="Rodriguez-Palenzuela P."/>
            <person name="Ramos C."/>
            <person name="Tegli S."/>
        </authorList>
    </citation>
    <scope>NUCLEOTIDE SEQUENCE [LARGE SCALE GENOMIC DNA]</scope>
    <source>
        <strain evidence="1 2">ESC 23</strain>
    </source>
</reference>
<dbReference type="Proteomes" id="UP000216306">
    <property type="component" value="Unassembled WGS sequence"/>
</dbReference>
<organism evidence="1 2">
    <name type="scientific">Pseudomonas savastanoi pv. nerii</name>
    <dbReference type="NCBI Taxonomy" id="360921"/>
    <lineage>
        <taxon>Bacteria</taxon>
        <taxon>Pseudomonadati</taxon>
        <taxon>Pseudomonadota</taxon>
        <taxon>Gammaproteobacteria</taxon>
        <taxon>Pseudomonadales</taxon>
        <taxon>Pseudomonadaceae</taxon>
        <taxon>Pseudomonas</taxon>
    </lineage>
</organism>
<evidence type="ECO:0000313" key="2">
    <source>
        <dbReference type="Proteomes" id="UP000216306"/>
    </source>
</evidence>
<sequence>MTVLLTDNLPLLADAPNGIKKLRELILELAVRGKLVPQDPSDEPASELLNRIHAEKQRLLAESKVRKQKELGFVRKV</sequence>
<protein>
    <submittedName>
        <fullName evidence="1">Uncharacterized protein</fullName>
    </submittedName>
</protein>
<dbReference type="AlphaFoldDB" id="A0AB73Q0X9"/>
<evidence type="ECO:0000313" key="1">
    <source>
        <dbReference type="EMBL" id="PAB26122.1"/>
    </source>
</evidence>
<proteinExistence type="predicted"/>
<comment type="caution">
    <text evidence="1">The sequence shown here is derived from an EMBL/GenBank/DDBJ whole genome shotgun (WGS) entry which is preliminary data.</text>
</comment>
<gene>
    <name evidence="1" type="ORF">CC205_25490</name>
</gene>